<gene>
    <name evidence="2" type="ORF">RAJCM14343_3122</name>
</gene>
<organism evidence="2 3">
    <name type="scientific">Rhodococcus aetherivorans</name>
    <dbReference type="NCBI Taxonomy" id="191292"/>
    <lineage>
        <taxon>Bacteria</taxon>
        <taxon>Bacillati</taxon>
        <taxon>Actinomycetota</taxon>
        <taxon>Actinomycetes</taxon>
        <taxon>Mycobacteriales</taxon>
        <taxon>Nocardiaceae</taxon>
        <taxon>Rhodococcus</taxon>
    </lineage>
</organism>
<protein>
    <submittedName>
        <fullName evidence="2">Uncharacterized protein</fullName>
    </submittedName>
</protein>
<reference evidence="2 3" key="1">
    <citation type="journal article" date="2018" name="Biodegradation">
        <title>1,4-Dioxane degradation characteristics of Rhodococcus aetherivorans JCM 14343.</title>
        <authorList>
            <person name="Inoue D."/>
            <person name="Tsunoda T."/>
            <person name="Yamamoto N."/>
            <person name="Ike M."/>
            <person name="Sei K."/>
        </authorList>
    </citation>
    <scope>NUCLEOTIDE SEQUENCE [LARGE SCALE GENOMIC DNA]</scope>
    <source>
        <strain evidence="2 3">JCM 14343</strain>
    </source>
</reference>
<feature type="region of interest" description="Disordered" evidence="1">
    <location>
        <begin position="23"/>
        <end position="46"/>
    </location>
</feature>
<evidence type="ECO:0000313" key="3">
    <source>
        <dbReference type="Proteomes" id="UP000325466"/>
    </source>
</evidence>
<sequence length="46" mass="4975">MSASALGPEVRRIIDADRRQRSNDVFFDRDGQDTVPPGASVRSGTA</sequence>
<feature type="compositionally biased region" description="Basic and acidic residues" evidence="1">
    <location>
        <begin position="23"/>
        <end position="32"/>
    </location>
</feature>
<accession>A0ABQ0YMQ5</accession>
<dbReference type="Proteomes" id="UP000325466">
    <property type="component" value="Unassembled WGS sequence"/>
</dbReference>
<proteinExistence type="predicted"/>
<evidence type="ECO:0000256" key="1">
    <source>
        <dbReference type="SAM" id="MobiDB-lite"/>
    </source>
</evidence>
<comment type="caution">
    <text evidence="2">The sequence shown here is derived from an EMBL/GenBank/DDBJ whole genome shotgun (WGS) entry which is preliminary data.</text>
</comment>
<evidence type="ECO:0000313" key="2">
    <source>
        <dbReference type="EMBL" id="GES37863.1"/>
    </source>
</evidence>
<name>A0ABQ0YMQ5_9NOCA</name>
<dbReference type="EMBL" id="BLAH01000086">
    <property type="protein sequence ID" value="GES37863.1"/>
    <property type="molecule type" value="Genomic_DNA"/>
</dbReference>
<keyword evidence="3" id="KW-1185">Reference proteome</keyword>